<dbReference type="NCBIfam" id="NF004677">
    <property type="entry name" value="PRK06019.1-3"/>
    <property type="match status" value="1"/>
</dbReference>
<gene>
    <name evidence="5 6" type="primary">purK</name>
    <name evidence="8" type="ORF">FPL22_09055</name>
</gene>
<dbReference type="OrthoDB" id="9804625at2"/>
<dbReference type="Proteomes" id="UP000315648">
    <property type="component" value="Unassembled WGS sequence"/>
</dbReference>
<evidence type="ECO:0000256" key="3">
    <source>
        <dbReference type="ARBA" id="ARBA00022755"/>
    </source>
</evidence>
<comment type="function">
    <text evidence="6">Catalyzes the ATP-dependent conversion of 5-aminoimidazole ribonucleotide (AIR) and HCO(3)- to N5-carboxyaminoimidazole ribonucleotide (N5-CAIR).</text>
</comment>
<accession>A0A556QS27</accession>
<comment type="catalytic activity">
    <reaction evidence="5 6">
        <text>5-amino-1-(5-phospho-beta-D-ribosyl)imidazole + hydrogencarbonate + ATP = 5-carboxyamino-1-(5-phospho-D-ribosyl)imidazole + ADP + phosphate + 2 H(+)</text>
        <dbReference type="Rhea" id="RHEA:19317"/>
        <dbReference type="ChEBI" id="CHEBI:15378"/>
        <dbReference type="ChEBI" id="CHEBI:17544"/>
        <dbReference type="ChEBI" id="CHEBI:30616"/>
        <dbReference type="ChEBI" id="CHEBI:43474"/>
        <dbReference type="ChEBI" id="CHEBI:58730"/>
        <dbReference type="ChEBI" id="CHEBI:137981"/>
        <dbReference type="ChEBI" id="CHEBI:456216"/>
        <dbReference type="EC" id="6.3.4.18"/>
    </reaction>
</comment>
<evidence type="ECO:0000313" key="8">
    <source>
        <dbReference type="EMBL" id="TSJ79419.1"/>
    </source>
</evidence>
<protein>
    <recommendedName>
        <fullName evidence="5 6">N5-carboxyaminoimidazole ribonucleotide synthase</fullName>
        <shortName evidence="5 6">N5-CAIR synthase</shortName>
        <ecNumber evidence="5 6">6.3.4.18</ecNumber>
    </recommendedName>
    <alternativeName>
        <fullName evidence="5 6">5-(carboxyamino)imidazole ribonucleotide synthetase</fullName>
    </alternativeName>
</protein>
<dbReference type="AlphaFoldDB" id="A0A556QS27"/>
<dbReference type="EMBL" id="VMBG01000001">
    <property type="protein sequence ID" value="TSJ79419.1"/>
    <property type="molecule type" value="Genomic_DNA"/>
</dbReference>
<dbReference type="RefSeq" id="WP_144229959.1">
    <property type="nucleotide sequence ID" value="NZ_CBCRVV010000007.1"/>
</dbReference>
<comment type="similarity">
    <text evidence="5 6">Belongs to the PurK/PurT family.</text>
</comment>
<dbReference type="NCBIfam" id="TIGR01161">
    <property type="entry name" value="purK"/>
    <property type="match status" value="1"/>
</dbReference>
<dbReference type="InterPro" id="IPR011761">
    <property type="entry name" value="ATP-grasp"/>
</dbReference>
<sequence>MIHPGKTIGVLGGGQLGRMFAHAAERLGYRVHIYEPEANGPAGEVSALETNKPYTDIEALTAFAKSVDVLTYEFENIPAEPLWSIEKYVQLHPHWNVLETCQNRMREKNWLRKNDFSPVPFTEVEAGDDLAAAIRKIGLPCVVKTADFGYDGKGQIKVSDDATLSKAVESFTKQRCVIEKFIDFKCELSVLVARSSNGEVKIFPVAENIHTKHILDFSIVPARISDAVKADAEKLALAIVEKLNVVGLLAIELFLTDRGELLVNELAPRPHNSGHWTLDACVTSQFEQHVRAVCGLPLGDVSVVAPVVMVNILGDAWKWDNGALVGDANWSAVLAEPHAKLHLYGKKEPRIGRKMGHFTVTAKTPDAALEAARAIKAKL</sequence>
<dbReference type="GO" id="GO:0005829">
    <property type="term" value="C:cytosol"/>
    <property type="evidence" value="ECO:0007669"/>
    <property type="project" value="TreeGrafter"/>
</dbReference>
<dbReference type="GO" id="GO:0034028">
    <property type="term" value="F:5-(carboxyamino)imidazole ribonucleotide synthase activity"/>
    <property type="evidence" value="ECO:0007669"/>
    <property type="project" value="UniProtKB-UniRule"/>
</dbReference>
<evidence type="ECO:0000256" key="5">
    <source>
        <dbReference type="HAMAP-Rule" id="MF_01928"/>
    </source>
</evidence>
<dbReference type="Pfam" id="PF22660">
    <property type="entry name" value="RS_preATP-grasp-like"/>
    <property type="match status" value="1"/>
</dbReference>
<dbReference type="InterPro" id="IPR054350">
    <property type="entry name" value="PurT/PurK_preATP-grasp"/>
</dbReference>
<dbReference type="InterPro" id="IPR016185">
    <property type="entry name" value="PreATP-grasp_dom_sf"/>
</dbReference>
<dbReference type="Pfam" id="PF02222">
    <property type="entry name" value="ATP-grasp"/>
    <property type="match status" value="1"/>
</dbReference>
<feature type="binding site" evidence="5">
    <location>
        <begin position="179"/>
        <end position="182"/>
    </location>
    <ligand>
        <name>ATP</name>
        <dbReference type="ChEBI" id="CHEBI:30616"/>
    </ligand>
</feature>
<dbReference type="Pfam" id="PF17769">
    <property type="entry name" value="PurK_C"/>
    <property type="match status" value="1"/>
</dbReference>
<dbReference type="NCBIfam" id="NF004679">
    <property type="entry name" value="PRK06019.1-5"/>
    <property type="match status" value="1"/>
</dbReference>
<dbReference type="InterPro" id="IPR013815">
    <property type="entry name" value="ATP_grasp_subdomain_1"/>
</dbReference>
<dbReference type="InterPro" id="IPR040686">
    <property type="entry name" value="PurK_C"/>
</dbReference>
<feature type="binding site" evidence="5">
    <location>
        <position position="187"/>
    </location>
    <ligand>
        <name>ATP</name>
        <dbReference type="ChEBI" id="CHEBI:30616"/>
    </ligand>
</feature>
<dbReference type="NCBIfam" id="NF004675">
    <property type="entry name" value="PRK06019.1-1"/>
    <property type="match status" value="1"/>
</dbReference>
<dbReference type="GO" id="GO:0006189">
    <property type="term" value="P:'de novo' IMP biosynthetic process"/>
    <property type="evidence" value="ECO:0007669"/>
    <property type="project" value="UniProtKB-UniRule"/>
</dbReference>
<dbReference type="InterPro" id="IPR011054">
    <property type="entry name" value="Rudment_hybrid_motif"/>
</dbReference>
<dbReference type="UniPathway" id="UPA00074">
    <property type="reaction ID" value="UER00942"/>
</dbReference>
<keyword evidence="1 5" id="KW-0436">Ligase</keyword>
<comment type="subunit">
    <text evidence="5 6">Homodimer.</text>
</comment>
<name>A0A556QS27_9BACT</name>
<feature type="binding site" evidence="5">
    <location>
        <position position="210"/>
    </location>
    <ligand>
        <name>ATP</name>
        <dbReference type="ChEBI" id="CHEBI:30616"/>
    </ligand>
</feature>
<feature type="binding site" evidence="5">
    <location>
        <position position="144"/>
    </location>
    <ligand>
        <name>ATP</name>
        <dbReference type="ChEBI" id="CHEBI:30616"/>
    </ligand>
</feature>
<dbReference type="PANTHER" id="PTHR11609:SF5">
    <property type="entry name" value="PHOSPHORIBOSYLAMINOIMIDAZOLE CARBOXYLASE"/>
    <property type="match status" value="1"/>
</dbReference>
<keyword evidence="9" id="KW-1185">Reference proteome</keyword>
<dbReference type="GO" id="GO:0005524">
    <property type="term" value="F:ATP binding"/>
    <property type="evidence" value="ECO:0007669"/>
    <property type="project" value="UniProtKB-UniRule"/>
</dbReference>
<evidence type="ECO:0000256" key="1">
    <source>
        <dbReference type="ARBA" id="ARBA00022598"/>
    </source>
</evidence>
<evidence type="ECO:0000259" key="7">
    <source>
        <dbReference type="PROSITE" id="PS50975"/>
    </source>
</evidence>
<dbReference type="FunFam" id="3.30.470.20:FF:000029">
    <property type="entry name" value="N5-carboxyaminoimidazole ribonucleotide synthase"/>
    <property type="match status" value="1"/>
</dbReference>
<keyword evidence="3 5" id="KW-0658">Purine biosynthesis</keyword>
<keyword evidence="4 5" id="KW-0067">ATP-binding</keyword>
<proteinExistence type="inferred from homology"/>
<dbReference type="GO" id="GO:0004638">
    <property type="term" value="F:phosphoribosylaminoimidazole carboxylase activity"/>
    <property type="evidence" value="ECO:0007669"/>
    <property type="project" value="InterPro"/>
</dbReference>
<dbReference type="PROSITE" id="PS50975">
    <property type="entry name" value="ATP_GRASP"/>
    <property type="match status" value="1"/>
</dbReference>
<dbReference type="PANTHER" id="PTHR11609">
    <property type="entry name" value="PURINE BIOSYNTHESIS PROTEIN 6/7, PUR6/7"/>
    <property type="match status" value="1"/>
</dbReference>
<feature type="binding site" evidence="5">
    <location>
        <begin position="149"/>
        <end position="155"/>
    </location>
    <ligand>
        <name>ATP</name>
        <dbReference type="ChEBI" id="CHEBI:30616"/>
    </ligand>
</feature>
<keyword evidence="2 5" id="KW-0547">Nucleotide-binding</keyword>
<comment type="caution">
    <text evidence="8">The sequence shown here is derived from an EMBL/GenBank/DDBJ whole genome shotgun (WGS) entry which is preliminary data.</text>
</comment>
<evidence type="ECO:0000256" key="6">
    <source>
        <dbReference type="RuleBase" id="RU361200"/>
    </source>
</evidence>
<dbReference type="GO" id="GO:0046872">
    <property type="term" value="F:metal ion binding"/>
    <property type="evidence" value="ECO:0007669"/>
    <property type="project" value="InterPro"/>
</dbReference>
<dbReference type="HAMAP" id="MF_01928">
    <property type="entry name" value="PurK"/>
    <property type="match status" value="1"/>
</dbReference>
<dbReference type="Gene3D" id="3.30.1490.20">
    <property type="entry name" value="ATP-grasp fold, A domain"/>
    <property type="match status" value="1"/>
</dbReference>
<dbReference type="Gene3D" id="3.40.50.20">
    <property type="match status" value="1"/>
</dbReference>
<dbReference type="Gene3D" id="3.30.470.20">
    <property type="entry name" value="ATP-grasp fold, B domain"/>
    <property type="match status" value="1"/>
</dbReference>
<comment type="function">
    <text evidence="5">Catalyzes the ATP-dependent conversion of 5-aminoimidazole ribonucleotide (AIR) and HCO(3)(-) to N5-carboxyaminoimidazole ribonucleotide (N5-CAIR).</text>
</comment>
<evidence type="ECO:0000256" key="2">
    <source>
        <dbReference type="ARBA" id="ARBA00022741"/>
    </source>
</evidence>
<dbReference type="NCBIfam" id="NF004676">
    <property type="entry name" value="PRK06019.1-2"/>
    <property type="match status" value="1"/>
</dbReference>
<feature type="binding site" evidence="5">
    <location>
        <position position="104"/>
    </location>
    <ligand>
        <name>ATP</name>
        <dbReference type="ChEBI" id="CHEBI:30616"/>
    </ligand>
</feature>
<dbReference type="EC" id="6.3.4.18" evidence="5 6"/>
<dbReference type="SUPFAM" id="SSF52440">
    <property type="entry name" value="PreATP-grasp domain"/>
    <property type="match status" value="1"/>
</dbReference>
<evidence type="ECO:0000256" key="4">
    <source>
        <dbReference type="ARBA" id="ARBA00022840"/>
    </source>
</evidence>
<dbReference type="InterPro" id="IPR005875">
    <property type="entry name" value="PurK"/>
</dbReference>
<comment type="pathway">
    <text evidence="5 6">Purine metabolism; IMP biosynthesis via de novo pathway; 5-amino-1-(5-phospho-D-ribosyl)imidazole-4-carboxylate from 5-amino-1-(5-phospho-D-ribosyl)imidazole (N5-CAIR route): step 1/2.</text>
</comment>
<dbReference type="SUPFAM" id="SSF56059">
    <property type="entry name" value="Glutathione synthetase ATP-binding domain-like"/>
    <property type="match status" value="1"/>
</dbReference>
<dbReference type="InterPro" id="IPR003135">
    <property type="entry name" value="ATP-grasp_carboxylate-amine"/>
</dbReference>
<dbReference type="SUPFAM" id="SSF51246">
    <property type="entry name" value="Rudiment single hybrid motif"/>
    <property type="match status" value="1"/>
</dbReference>
<organism evidence="8 9">
    <name type="scientific">Rariglobus hedericola</name>
    <dbReference type="NCBI Taxonomy" id="2597822"/>
    <lineage>
        <taxon>Bacteria</taxon>
        <taxon>Pseudomonadati</taxon>
        <taxon>Verrucomicrobiota</taxon>
        <taxon>Opitutia</taxon>
        <taxon>Opitutales</taxon>
        <taxon>Opitutaceae</taxon>
        <taxon>Rariglobus</taxon>
    </lineage>
</organism>
<feature type="binding site" evidence="5">
    <location>
        <begin position="264"/>
        <end position="265"/>
    </location>
    <ligand>
        <name>ATP</name>
        <dbReference type="ChEBI" id="CHEBI:30616"/>
    </ligand>
</feature>
<evidence type="ECO:0000313" key="9">
    <source>
        <dbReference type="Proteomes" id="UP000315648"/>
    </source>
</evidence>
<feature type="domain" description="ATP-grasp" evidence="7">
    <location>
        <begin position="108"/>
        <end position="294"/>
    </location>
</feature>
<reference evidence="8 9" key="1">
    <citation type="submission" date="2019-07" db="EMBL/GenBank/DDBJ databases">
        <title>Description of 53C-WASEF.</title>
        <authorList>
            <person name="Pitt A."/>
            <person name="Hahn M.W."/>
        </authorList>
    </citation>
    <scope>NUCLEOTIDE SEQUENCE [LARGE SCALE GENOMIC DNA]</scope>
    <source>
        <strain evidence="8 9">53C-WASEF</strain>
    </source>
</reference>